<evidence type="ECO:0000313" key="5">
    <source>
        <dbReference type="Proteomes" id="UP000790096"/>
    </source>
</evidence>
<dbReference type="Pfam" id="PF02230">
    <property type="entry name" value="Abhydrolase_2"/>
    <property type="match status" value="1"/>
</dbReference>
<keyword evidence="2" id="KW-0378">Hydrolase</keyword>
<dbReference type="InterPro" id="IPR029058">
    <property type="entry name" value="AB_hydrolase_fold"/>
</dbReference>
<name>A0ABS5SX87_9GAMM</name>
<evidence type="ECO:0000256" key="2">
    <source>
        <dbReference type="ARBA" id="ARBA00022801"/>
    </source>
</evidence>
<dbReference type="EMBL" id="JABBFR010000002">
    <property type="protein sequence ID" value="MBT0723388.1"/>
    <property type="molecule type" value="Genomic_DNA"/>
</dbReference>
<gene>
    <name evidence="4" type="ORF">HH682_02780</name>
</gene>
<dbReference type="InterPro" id="IPR050565">
    <property type="entry name" value="LYPA1-2/EST-like"/>
</dbReference>
<dbReference type="InterPro" id="IPR003140">
    <property type="entry name" value="PLipase/COase/thioEstase"/>
</dbReference>
<organism evidence="4 5">
    <name type="scientific">Rosenbergiella gaditana</name>
    <dbReference type="NCBI Taxonomy" id="2726987"/>
    <lineage>
        <taxon>Bacteria</taxon>
        <taxon>Pseudomonadati</taxon>
        <taxon>Pseudomonadota</taxon>
        <taxon>Gammaproteobacteria</taxon>
        <taxon>Enterobacterales</taxon>
        <taxon>Erwiniaceae</taxon>
        <taxon>Rosenbergiella</taxon>
    </lineage>
</organism>
<reference evidence="4 5" key="1">
    <citation type="submission" date="2020-04" db="EMBL/GenBank/DDBJ databases">
        <title>Genome sequencing of Rosenbergiella species.</title>
        <authorList>
            <person name="Alvarez-Perez S."/>
            <person name="Lievens B."/>
        </authorList>
    </citation>
    <scope>NUCLEOTIDE SEQUENCE [LARGE SCALE GENOMIC DNA]</scope>
    <source>
        <strain evidence="4 5">S61</strain>
    </source>
</reference>
<dbReference type="PANTHER" id="PTHR10655:SF17">
    <property type="entry name" value="LYSOPHOSPHOLIPASE-LIKE PROTEIN 1"/>
    <property type="match status" value="1"/>
</dbReference>
<comment type="caution">
    <text evidence="4">The sequence shown here is derived from an EMBL/GenBank/DDBJ whole genome shotgun (WGS) entry which is preliminary data.</text>
</comment>
<evidence type="ECO:0000259" key="3">
    <source>
        <dbReference type="Pfam" id="PF02230"/>
    </source>
</evidence>
<proteinExistence type="inferred from homology"/>
<sequence>MLKSLTTRKMKGIITSMVLLVSMSTKAALEGILLAPQSGQPAQRLVVLLHGYGSNEQDLLPLADYIAHDYAIVSLQAPIALGNNRFAWYRNGSGAQADITAARQQILNRITQLQRQLKISPNKTLLAGFSQGAVMSWSLVLNSPETIGAAAIFSGRLPESQGITATRQGKVTLPELFIGHGQRDQRIALALDEQAASIAQQRGYSLTFHRYADLVHGINEQELNDFKQWAARLSLQKPSS</sequence>
<dbReference type="SUPFAM" id="SSF53474">
    <property type="entry name" value="alpha/beta-Hydrolases"/>
    <property type="match status" value="1"/>
</dbReference>
<dbReference type="PANTHER" id="PTHR10655">
    <property type="entry name" value="LYSOPHOSPHOLIPASE-RELATED"/>
    <property type="match status" value="1"/>
</dbReference>
<evidence type="ECO:0000313" key="4">
    <source>
        <dbReference type="EMBL" id="MBT0723388.1"/>
    </source>
</evidence>
<dbReference type="Gene3D" id="3.40.50.1820">
    <property type="entry name" value="alpha/beta hydrolase"/>
    <property type="match status" value="1"/>
</dbReference>
<feature type="domain" description="Phospholipase/carboxylesterase/thioesterase" evidence="3">
    <location>
        <begin position="38"/>
        <end position="229"/>
    </location>
</feature>
<dbReference type="RefSeq" id="WP_214236007.1">
    <property type="nucleotide sequence ID" value="NZ_JABBFR010000002.1"/>
</dbReference>
<protein>
    <recommendedName>
        <fullName evidence="3">Phospholipase/carboxylesterase/thioesterase domain-containing protein</fullName>
    </recommendedName>
</protein>
<evidence type="ECO:0000256" key="1">
    <source>
        <dbReference type="ARBA" id="ARBA00006499"/>
    </source>
</evidence>
<dbReference type="Proteomes" id="UP000790096">
    <property type="component" value="Unassembled WGS sequence"/>
</dbReference>
<accession>A0ABS5SX87</accession>
<comment type="similarity">
    <text evidence="1">Belongs to the AB hydrolase superfamily. AB hydrolase 2 family.</text>
</comment>
<keyword evidence="5" id="KW-1185">Reference proteome</keyword>